<evidence type="ECO:0000313" key="2">
    <source>
        <dbReference type="Proteomes" id="UP001154922"/>
    </source>
</evidence>
<dbReference type="EMBL" id="JAJOZI010000075">
    <property type="protein sequence ID" value="MCD7039696.1"/>
    <property type="molecule type" value="Genomic_DNA"/>
</dbReference>
<protein>
    <submittedName>
        <fullName evidence="1">Uncharacterized protein</fullName>
    </submittedName>
</protein>
<comment type="caution">
    <text evidence="1">The sequence shown here is derived from an EMBL/GenBank/DDBJ whole genome shotgun (WGS) entry which is preliminary data.</text>
</comment>
<reference evidence="1 2" key="2">
    <citation type="journal article" date="2023" name="Plant Pathol.">
        <title>Dismantling and reorganizing Pseudomonas marginalis sensu#lato.</title>
        <authorList>
            <person name="Sawada H."/>
            <person name="Fujikawa T."/>
            <person name="Satou M."/>
        </authorList>
    </citation>
    <scope>NUCLEOTIDE SEQUENCE [LARGE SCALE GENOMIC DNA]</scope>
    <source>
        <strain evidence="1 2">MAFF 311096</strain>
    </source>
</reference>
<keyword evidence="2" id="KW-1185">Reference proteome</keyword>
<sequence length="358" mass="40688">MSDPKPITRDDLSHIQRRMLDGLAAGSRLYSERSCTNLTMKALEKRGLVRLEWVERIEGNPYSRRENWMCTDIGRALASNTQTIDCMPKRYRVSIGKWGASRSESVYLCSDIDEMKEGLFKSVSAMRDLLDGRDRRDSVQRFWSYNAQNIRCVRESDYDALEQRLTNAEAGLKWESARNALLLVELQDAEASPQCEPLACSHEWMDDGAYLLVCTACGTQEDHDPGWQDMDSAPRDGTMLRLLVEFEDHSTEDADQAPTIGANNFDNDGVDRWKFAGWCWSHDHFTEGRGIPVGWLPMLEMKTTGIAERPAPMPTPDDREKLVGQLADEMGRLGMCSAADRKLFERIIDADYRKQVAS</sequence>
<proteinExistence type="predicted"/>
<accession>A0ABS8QW87</accession>
<reference evidence="1 2" key="1">
    <citation type="journal article" date="2022" name="Int. J. Syst. Evol. Microbiol.">
        <title>Pseudomonas petroselini sp. nov., a pathogen causing bacterial rot of parsley in Japan.</title>
        <authorList>
            <person name="Sawada H."/>
            <person name="Fujikawa T."/>
            <person name="Osada S."/>
            <person name="Satou M."/>
        </authorList>
    </citation>
    <scope>NUCLEOTIDE SEQUENCE [LARGE SCALE GENOMIC DNA]</scope>
    <source>
        <strain evidence="1 2">MAFF 311096</strain>
    </source>
</reference>
<dbReference type="RefSeq" id="WP_231808707.1">
    <property type="nucleotide sequence ID" value="NZ_JAJOZG010000012.1"/>
</dbReference>
<dbReference type="Proteomes" id="UP001154922">
    <property type="component" value="Unassembled WGS sequence"/>
</dbReference>
<name>A0ABS8QW87_9PSED</name>
<gene>
    <name evidence="1" type="ORF">LRQ20_15335</name>
</gene>
<evidence type="ECO:0000313" key="1">
    <source>
        <dbReference type="EMBL" id="MCD7039696.1"/>
    </source>
</evidence>
<organism evidence="1 2">
    <name type="scientific">Pseudomonas petroselini</name>
    <dbReference type="NCBI Taxonomy" id="2899822"/>
    <lineage>
        <taxon>Bacteria</taxon>
        <taxon>Pseudomonadati</taxon>
        <taxon>Pseudomonadota</taxon>
        <taxon>Gammaproteobacteria</taxon>
        <taxon>Pseudomonadales</taxon>
        <taxon>Pseudomonadaceae</taxon>
        <taxon>Pseudomonas</taxon>
    </lineage>
</organism>